<evidence type="ECO:0000313" key="2">
    <source>
        <dbReference type="Proteomes" id="UP000269154"/>
    </source>
</evidence>
<sequence>MIKFIKMPKPHSSESGYTIMESLVAMIVVATLMSAIAPVIAISVGTRVQARRIELAAQAARSYIDGVRAGSIPAPEIVPNNSVGAIDGPDNLECPDPPNQNEYCTTTVTVGQTDVRLYCVDGGDGGDCTGLTDMVVYAAGFHRNSTDSSDGYELFVRVYRGSGVEGVTLSEKTISTSVSNTGLATRSGDTEKPLFTTKTEIAPSDGNLFQKYHDRLKEN</sequence>
<gene>
    <name evidence="1" type="ORF">D5R40_04925</name>
</gene>
<reference evidence="1 2" key="1">
    <citation type="journal article" date="2018" name="ACS Chem. Biol.">
        <title>Ketoreductase domain dysfunction expands chemodiversity: malyngamide biosynthesis in the cyanobacterium Okeania hirsuta.</title>
        <authorList>
            <person name="Moss N.A."/>
            <person name="Leao T."/>
            <person name="Rankin M."/>
            <person name="McCullough T.M."/>
            <person name="Qu P."/>
            <person name="Korobeynikov A."/>
            <person name="Smith J.L."/>
            <person name="Gerwick L."/>
            <person name="Gerwick W.H."/>
        </authorList>
    </citation>
    <scope>NUCLEOTIDE SEQUENCE [LARGE SCALE GENOMIC DNA]</scope>
    <source>
        <strain evidence="1 2">PAB10Feb10-1</strain>
    </source>
</reference>
<dbReference type="NCBIfam" id="NF038303">
    <property type="entry name" value="EPS_HpsB"/>
    <property type="match status" value="1"/>
</dbReference>
<evidence type="ECO:0000313" key="1">
    <source>
        <dbReference type="EMBL" id="RQH52732.1"/>
    </source>
</evidence>
<comment type="caution">
    <text evidence="1">The sequence shown here is derived from an EMBL/GenBank/DDBJ whole genome shotgun (WGS) entry which is preliminary data.</text>
</comment>
<accession>A0A3N6PSP1</accession>
<name>A0A3N6PSP1_9CYAN</name>
<protein>
    <submittedName>
        <fullName evidence="1">Type II secretion system protein</fullName>
    </submittedName>
</protein>
<keyword evidence="2" id="KW-1185">Reference proteome</keyword>
<dbReference type="RefSeq" id="WP_124154295.1">
    <property type="nucleotide sequence ID" value="NZ_CAWOLW010000068.1"/>
</dbReference>
<organism evidence="1 2">
    <name type="scientific">Okeania hirsuta</name>
    <dbReference type="NCBI Taxonomy" id="1458930"/>
    <lineage>
        <taxon>Bacteria</taxon>
        <taxon>Bacillati</taxon>
        <taxon>Cyanobacteriota</taxon>
        <taxon>Cyanophyceae</taxon>
        <taxon>Oscillatoriophycideae</taxon>
        <taxon>Oscillatoriales</taxon>
        <taxon>Microcoleaceae</taxon>
        <taxon>Okeania</taxon>
    </lineage>
</organism>
<proteinExistence type="predicted"/>
<dbReference type="AlphaFoldDB" id="A0A3N6PSP1"/>
<dbReference type="OrthoDB" id="468208at2"/>
<dbReference type="EMBL" id="RCBY01000016">
    <property type="protein sequence ID" value="RQH52732.1"/>
    <property type="molecule type" value="Genomic_DNA"/>
</dbReference>
<dbReference type="Proteomes" id="UP000269154">
    <property type="component" value="Unassembled WGS sequence"/>
</dbReference>